<sequence length="59" mass="6806">MQSPADRVAELRRTRDDLLSKMLSKEHCQAVADKCYQENNFDPEADHTDEEIAVEDANR</sequence>
<organism evidence="1 2">
    <name type="scientific">Roridomyces roridus</name>
    <dbReference type="NCBI Taxonomy" id="1738132"/>
    <lineage>
        <taxon>Eukaryota</taxon>
        <taxon>Fungi</taxon>
        <taxon>Dikarya</taxon>
        <taxon>Basidiomycota</taxon>
        <taxon>Agaricomycotina</taxon>
        <taxon>Agaricomycetes</taxon>
        <taxon>Agaricomycetidae</taxon>
        <taxon>Agaricales</taxon>
        <taxon>Marasmiineae</taxon>
        <taxon>Mycenaceae</taxon>
        <taxon>Roridomyces</taxon>
    </lineage>
</organism>
<dbReference type="AlphaFoldDB" id="A0AAD7F9U2"/>
<keyword evidence="2" id="KW-1185">Reference proteome</keyword>
<accession>A0AAD7F9U2</accession>
<dbReference type="Proteomes" id="UP001221142">
    <property type="component" value="Unassembled WGS sequence"/>
</dbReference>
<evidence type="ECO:0000313" key="1">
    <source>
        <dbReference type="EMBL" id="KAJ7611012.1"/>
    </source>
</evidence>
<evidence type="ECO:0000313" key="2">
    <source>
        <dbReference type="Proteomes" id="UP001221142"/>
    </source>
</evidence>
<name>A0AAD7F9U2_9AGAR</name>
<proteinExistence type="predicted"/>
<comment type="caution">
    <text evidence="1">The sequence shown here is derived from an EMBL/GenBank/DDBJ whole genome shotgun (WGS) entry which is preliminary data.</text>
</comment>
<gene>
    <name evidence="1" type="ORF">FB45DRAFT_1037895</name>
</gene>
<reference evidence="1" key="1">
    <citation type="submission" date="2023-03" db="EMBL/GenBank/DDBJ databases">
        <title>Massive genome expansion in bonnet fungi (Mycena s.s.) driven by repeated elements and novel gene families across ecological guilds.</title>
        <authorList>
            <consortium name="Lawrence Berkeley National Laboratory"/>
            <person name="Harder C.B."/>
            <person name="Miyauchi S."/>
            <person name="Viragh M."/>
            <person name="Kuo A."/>
            <person name="Thoen E."/>
            <person name="Andreopoulos B."/>
            <person name="Lu D."/>
            <person name="Skrede I."/>
            <person name="Drula E."/>
            <person name="Henrissat B."/>
            <person name="Morin E."/>
            <person name="Kohler A."/>
            <person name="Barry K."/>
            <person name="LaButti K."/>
            <person name="Morin E."/>
            <person name="Salamov A."/>
            <person name="Lipzen A."/>
            <person name="Mereny Z."/>
            <person name="Hegedus B."/>
            <person name="Baldrian P."/>
            <person name="Stursova M."/>
            <person name="Weitz H."/>
            <person name="Taylor A."/>
            <person name="Grigoriev I.V."/>
            <person name="Nagy L.G."/>
            <person name="Martin F."/>
            <person name="Kauserud H."/>
        </authorList>
    </citation>
    <scope>NUCLEOTIDE SEQUENCE</scope>
    <source>
        <strain evidence="1">9284</strain>
    </source>
</reference>
<protein>
    <submittedName>
        <fullName evidence="1">Uncharacterized protein</fullName>
    </submittedName>
</protein>
<dbReference type="EMBL" id="JARKIF010000034">
    <property type="protein sequence ID" value="KAJ7611012.1"/>
    <property type="molecule type" value="Genomic_DNA"/>
</dbReference>